<accession>A0ABQ9W197</accession>
<proteinExistence type="predicted"/>
<organism evidence="1 2">
    <name type="scientific">Saguinus oedipus</name>
    <name type="common">Cotton-top tamarin</name>
    <name type="synonym">Oedipomidas oedipus</name>
    <dbReference type="NCBI Taxonomy" id="9490"/>
    <lineage>
        <taxon>Eukaryota</taxon>
        <taxon>Metazoa</taxon>
        <taxon>Chordata</taxon>
        <taxon>Craniata</taxon>
        <taxon>Vertebrata</taxon>
        <taxon>Euteleostomi</taxon>
        <taxon>Mammalia</taxon>
        <taxon>Eutheria</taxon>
        <taxon>Euarchontoglires</taxon>
        <taxon>Primates</taxon>
        <taxon>Haplorrhini</taxon>
        <taxon>Platyrrhini</taxon>
        <taxon>Cebidae</taxon>
        <taxon>Callitrichinae</taxon>
        <taxon>Saguinus</taxon>
    </lineage>
</organism>
<reference evidence="1 2" key="1">
    <citation type="submission" date="2023-05" db="EMBL/GenBank/DDBJ databases">
        <title>B98-5 Cell Line De Novo Hybrid Assembly: An Optical Mapping Approach.</title>
        <authorList>
            <person name="Kananen K."/>
            <person name="Auerbach J.A."/>
            <person name="Kautto E."/>
            <person name="Blachly J.S."/>
        </authorList>
    </citation>
    <scope>NUCLEOTIDE SEQUENCE [LARGE SCALE GENOMIC DNA]</scope>
    <source>
        <strain evidence="1">B95-8</strain>
        <tissue evidence="1">Cell line</tissue>
    </source>
</reference>
<protein>
    <submittedName>
        <fullName evidence="1">Uncharacterized protein</fullName>
    </submittedName>
</protein>
<name>A0ABQ9W197_SAGOE</name>
<dbReference type="EMBL" id="JASSZA010000004">
    <property type="protein sequence ID" value="KAK2114578.1"/>
    <property type="molecule type" value="Genomic_DNA"/>
</dbReference>
<sequence length="83" mass="8967">MLHHHSEKPDDDSGARPNKNLASASLFSIVGALESISQDIHVHHCGGARMQSTSLEPPLHLGSTHRRDLLPGACIVHSKQLAF</sequence>
<comment type="caution">
    <text evidence="1">The sequence shown here is derived from an EMBL/GenBank/DDBJ whole genome shotgun (WGS) entry which is preliminary data.</text>
</comment>
<gene>
    <name evidence="1" type="ORF">P7K49_008844</name>
</gene>
<evidence type="ECO:0000313" key="2">
    <source>
        <dbReference type="Proteomes" id="UP001266305"/>
    </source>
</evidence>
<dbReference type="Proteomes" id="UP001266305">
    <property type="component" value="Unassembled WGS sequence"/>
</dbReference>
<evidence type="ECO:0000313" key="1">
    <source>
        <dbReference type="EMBL" id="KAK2114578.1"/>
    </source>
</evidence>
<keyword evidence="2" id="KW-1185">Reference proteome</keyword>